<comment type="caution">
    <text evidence="2">The sequence shown here is derived from an EMBL/GenBank/DDBJ whole genome shotgun (WGS) entry which is preliminary data.</text>
</comment>
<proteinExistence type="predicted"/>
<organism evidence="2 3">
    <name type="scientific">Streptomyces ipomoeae 91-03</name>
    <dbReference type="NCBI Taxonomy" id="698759"/>
    <lineage>
        <taxon>Bacteria</taxon>
        <taxon>Bacillati</taxon>
        <taxon>Actinomycetota</taxon>
        <taxon>Actinomycetes</taxon>
        <taxon>Kitasatosporales</taxon>
        <taxon>Streptomycetaceae</taxon>
        <taxon>Streptomyces</taxon>
    </lineage>
</organism>
<feature type="region of interest" description="Disordered" evidence="1">
    <location>
        <begin position="1"/>
        <end position="29"/>
    </location>
</feature>
<protein>
    <submittedName>
        <fullName evidence="2">Uncharacterized protein</fullName>
    </submittedName>
</protein>
<evidence type="ECO:0000313" key="3">
    <source>
        <dbReference type="Proteomes" id="UP000010411"/>
    </source>
</evidence>
<name>L1L3F5_9ACTN</name>
<dbReference type="PATRIC" id="fig|698759.3.peg.2136"/>
<evidence type="ECO:0000256" key="1">
    <source>
        <dbReference type="SAM" id="MobiDB-lite"/>
    </source>
</evidence>
<reference evidence="2 3" key="1">
    <citation type="submission" date="2012-11" db="EMBL/GenBank/DDBJ databases">
        <authorList>
            <person name="Huguet-Tapia J.C."/>
            <person name="Durkin A.S."/>
            <person name="Pettis G.S."/>
            <person name="Badger J.H."/>
        </authorList>
    </citation>
    <scope>NUCLEOTIDE SEQUENCE [LARGE SCALE GENOMIC DNA]</scope>
    <source>
        <strain evidence="2 3">91-03</strain>
    </source>
</reference>
<dbReference type="AlphaFoldDB" id="L1L3F5"/>
<feature type="region of interest" description="Disordered" evidence="1">
    <location>
        <begin position="88"/>
        <end position="112"/>
    </location>
</feature>
<sequence length="124" mass="13433">MADRVGQPVAGRRAQECGASQAAQVDTRSALPAVRWWRRRGGRYGGVRGLRAHGHLRLRGPADGCPRACGGSGFVSFPRPCRCLMLPSPPRPSDRLSPSVKRITHSSEGSGVYDFKPPHCGVFR</sequence>
<keyword evidence="3" id="KW-1185">Reference proteome</keyword>
<dbReference type="EMBL" id="AEJC01000158">
    <property type="protein sequence ID" value="EKX67299.1"/>
    <property type="molecule type" value="Genomic_DNA"/>
</dbReference>
<dbReference type="Proteomes" id="UP000010411">
    <property type="component" value="Unassembled WGS sequence"/>
</dbReference>
<evidence type="ECO:0000313" key="2">
    <source>
        <dbReference type="EMBL" id="EKX67299.1"/>
    </source>
</evidence>
<gene>
    <name evidence="2" type="ORF">STRIP9103_07306</name>
</gene>
<accession>L1L3F5</accession>